<feature type="transmembrane region" description="Helical" evidence="6">
    <location>
        <begin position="333"/>
        <end position="352"/>
    </location>
</feature>
<evidence type="ECO:0000256" key="1">
    <source>
        <dbReference type="ARBA" id="ARBA00004651"/>
    </source>
</evidence>
<evidence type="ECO:0000256" key="3">
    <source>
        <dbReference type="ARBA" id="ARBA00022692"/>
    </source>
</evidence>
<accession>A0A1J1DZ37</accession>
<dbReference type="InterPro" id="IPR050833">
    <property type="entry name" value="Poly_Biosynth_Transport"/>
</dbReference>
<protein>
    <submittedName>
        <fullName evidence="7">O-antigen flippase</fullName>
    </submittedName>
</protein>
<dbReference type="AlphaFoldDB" id="A0A1J1DZ37"/>
<evidence type="ECO:0000313" key="7">
    <source>
        <dbReference type="EMBL" id="BAV90528.1"/>
    </source>
</evidence>
<proteinExistence type="predicted"/>
<evidence type="ECO:0000256" key="5">
    <source>
        <dbReference type="ARBA" id="ARBA00023136"/>
    </source>
</evidence>
<dbReference type="EMBL" id="LC177553">
    <property type="protein sequence ID" value="BAV90528.1"/>
    <property type="molecule type" value="Genomic_DNA"/>
</dbReference>
<evidence type="ECO:0000256" key="4">
    <source>
        <dbReference type="ARBA" id="ARBA00022989"/>
    </source>
</evidence>
<name>A0A1J1DZ37_ECOLX</name>
<feature type="transmembrane region" description="Helical" evidence="6">
    <location>
        <begin position="294"/>
        <end position="313"/>
    </location>
</feature>
<dbReference type="RefSeq" id="WP_088541378.1">
    <property type="nucleotide sequence ID" value="NZ_BDPN01000001.1"/>
</dbReference>
<sequence length="412" mass="45875">MSLVRNTFWNLSGYIIPSIIAIPSLGFLARSLGPERFGLYTLAIALVGYASIFDAGLTRAVIREVSYFRNKDYEIRKIISNSTIILMFLGVIGGVFIYFGANHIVTFLRVEKLLENEAEVAVKLISLTLPLFLLNQVWLGILEGYEQFKKINIIKTFNSSFIVGLPAVFVYCERSLSYAISGLLCARILSITITFFACKKYIITSGFLFDVRTAKRLLNYGGWITVSNIISPLMAYLDRFFISNIMGASNVAFYTAPAEGVQRLSIFPGALSRAVFPKLSRLASKQEKIKQKKVAYLLMTGAISPICIIAFFYADKIMTLWMGSDFSGLSASILQILLIGYFFNCIAQIPFASIQAAGKSKVTALLHLCEVLPYFAMLFSFIHLYGLIGAAIAWSVRTTIDCFLLIWLNSKA</sequence>
<dbReference type="PANTHER" id="PTHR30250">
    <property type="entry name" value="PST FAMILY PREDICTED COLANIC ACID TRANSPORTER"/>
    <property type="match status" value="1"/>
</dbReference>
<feature type="transmembrane region" description="Helical" evidence="6">
    <location>
        <begin position="37"/>
        <end position="57"/>
    </location>
</feature>
<dbReference type="CDD" id="cd13128">
    <property type="entry name" value="MATE_Wzx_like"/>
    <property type="match status" value="1"/>
</dbReference>
<organism evidence="7">
    <name type="scientific">Escherichia coli</name>
    <dbReference type="NCBI Taxonomy" id="562"/>
    <lineage>
        <taxon>Bacteria</taxon>
        <taxon>Pseudomonadati</taxon>
        <taxon>Pseudomonadota</taxon>
        <taxon>Gammaproteobacteria</taxon>
        <taxon>Enterobacterales</taxon>
        <taxon>Enterobacteriaceae</taxon>
        <taxon>Escherichia</taxon>
    </lineage>
</organism>
<keyword evidence="4 6" id="KW-1133">Transmembrane helix</keyword>
<feature type="transmembrane region" description="Helical" evidence="6">
    <location>
        <begin position="120"/>
        <end position="141"/>
    </location>
</feature>
<reference evidence="7" key="1">
    <citation type="journal article" date="2017" name="Microb. Genom.">
        <title>An untypeable enterotoxigenic Escherichia coli represents one of the dominant types causing human disease.</title>
        <authorList>
            <person name="Iguchi A."/>
            <person name="von Mentzer A."/>
            <person name="Kikuchi T."/>
            <person name="Thomson N.R."/>
        </authorList>
    </citation>
    <scope>NUCLEOTIDE SEQUENCE</scope>
    <source>
        <strain evidence="7">E1642</strain>
    </source>
</reference>
<keyword evidence="5 6" id="KW-0472">Membrane</keyword>
<evidence type="ECO:0000256" key="6">
    <source>
        <dbReference type="SAM" id="Phobius"/>
    </source>
</evidence>
<gene>
    <name evidence="7" type="primary">wzx</name>
</gene>
<dbReference type="GO" id="GO:0005886">
    <property type="term" value="C:plasma membrane"/>
    <property type="evidence" value="ECO:0007669"/>
    <property type="project" value="UniProtKB-SubCell"/>
</dbReference>
<feature type="transmembrane region" description="Helical" evidence="6">
    <location>
        <begin position="153"/>
        <end position="171"/>
    </location>
</feature>
<keyword evidence="2" id="KW-1003">Cell membrane</keyword>
<feature type="transmembrane region" description="Helical" evidence="6">
    <location>
        <begin position="177"/>
        <end position="198"/>
    </location>
</feature>
<feature type="transmembrane region" description="Helical" evidence="6">
    <location>
        <begin position="7"/>
        <end position="25"/>
    </location>
</feature>
<keyword evidence="3 6" id="KW-0812">Transmembrane</keyword>
<comment type="subcellular location">
    <subcellularLocation>
        <location evidence="1">Cell membrane</location>
        <topology evidence="1">Multi-pass membrane protein</topology>
    </subcellularLocation>
</comment>
<dbReference type="PANTHER" id="PTHR30250:SF26">
    <property type="entry name" value="PSMA PROTEIN"/>
    <property type="match status" value="1"/>
</dbReference>
<feature type="transmembrane region" description="Helical" evidence="6">
    <location>
        <begin position="78"/>
        <end position="100"/>
    </location>
</feature>
<evidence type="ECO:0000256" key="2">
    <source>
        <dbReference type="ARBA" id="ARBA00022475"/>
    </source>
</evidence>
<dbReference type="InterPro" id="IPR002797">
    <property type="entry name" value="Polysacc_synth"/>
</dbReference>
<dbReference type="Pfam" id="PF01943">
    <property type="entry name" value="Polysacc_synt"/>
    <property type="match status" value="1"/>
</dbReference>